<gene>
    <name evidence="2" type="ORF">AVDCRST_MAG64-713</name>
</gene>
<sequence>DVGRSTHEARRPRAFRAVVSRGATGRADREHSRTRAGGRGRVGVPRPVGAGAHLPDRSRRRVGPTHRDPRRRRLVRRRRPRPHPHLRHARRGGDGRGGDRGARRALARGRGEQPGVVGRGDRATGAQAPRRPRGRRPPGVRRLQRAAREDAAPLQPLRRGDAPRRRRRRPAHHPPTARPGRRRRAGDDQPRADATAPARPAEDRPQPTVLQPRRAAQGLHRRRRAAPPGRDRADGGGRGAARTGRL</sequence>
<protein>
    <submittedName>
        <fullName evidence="2">Uncharacterized protein</fullName>
    </submittedName>
</protein>
<dbReference type="EMBL" id="CADCUQ010000177">
    <property type="protein sequence ID" value="CAA9382048.1"/>
    <property type="molecule type" value="Genomic_DNA"/>
</dbReference>
<organism evidence="2">
    <name type="scientific">uncultured Phycisphaerae bacterium</name>
    <dbReference type="NCBI Taxonomy" id="904963"/>
    <lineage>
        <taxon>Bacteria</taxon>
        <taxon>Pseudomonadati</taxon>
        <taxon>Planctomycetota</taxon>
        <taxon>Phycisphaerae</taxon>
        <taxon>environmental samples</taxon>
    </lineage>
</organism>
<feature type="compositionally biased region" description="Low complexity" evidence="1">
    <location>
        <begin position="42"/>
        <end position="52"/>
    </location>
</feature>
<accession>A0A6J4N9V1</accession>
<feature type="region of interest" description="Disordered" evidence="1">
    <location>
        <begin position="1"/>
        <end position="246"/>
    </location>
</feature>
<feature type="compositionally biased region" description="Basic and acidic residues" evidence="1">
    <location>
        <begin position="1"/>
        <end position="11"/>
    </location>
</feature>
<evidence type="ECO:0000256" key="1">
    <source>
        <dbReference type="SAM" id="MobiDB-lite"/>
    </source>
</evidence>
<evidence type="ECO:0000313" key="2">
    <source>
        <dbReference type="EMBL" id="CAA9382048.1"/>
    </source>
</evidence>
<feature type="compositionally biased region" description="Basic residues" evidence="1">
    <location>
        <begin position="58"/>
        <end position="90"/>
    </location>
</feature>
<dbReference type="AlphaFoldDB" id="A0A6J4N9V1"/>
<feature type="non-terminal residue" evidence="2">
    <location>
        <position position="246"/>
    </location>
</feature>
<proteinExistence type="predicted"/>
<feature type="non-terminal residue" evidence="2">
    <location>
        <position position="1"/>
    </location>
</feature>
<feature type="compositionally biased region" description="Basic residues" evidence="1">
    <location>
        <begin position="130"/>
        <end position="145"/>
    </location>
</feature>
<name>A0A6J4N9V1_9BACT</name>
<reference evidence="2" key="1">
    <citation type="submission" date="2020-02" db="EMBL/GenBank/DDBJ databases">
        <authorList>
            <person name="Meier V. D."/>
        </authorList>
    </citation>
    <scope>NUCLEOTIDE SEQUENCE</scope>
    <source>
        <strain evidence="2">AVDCRST_MAG64</strain>
    </source>
</reference>
<feature type="compositionally biased region" description="Basic and acidic residues" evidence="1">
    <location>
        <begin position="91"/>
        <end position="102"/>
    </location>
</feature>